<dbReference type="PANTHER" id="PTHR48111:SF22">
    <property type="entry name" value="REGULATOR OF RPOS"/>
    <property type="match status" value="1"/>
</dbReference>
<evidence type="ECO:0000256" key="5">
    <source>
        <dbReference type="ARBA" id="ARBA00023125"/>
    </source>
</evidence>
<sequence>MRDAVLVVEDDVEMGELLVRGLTGDGYDVDLFPDGIGALNAARGTEYAAAVLDVMLPGMSGFEICRHLRATGATLPVIMLTARDALQDRVFGLDAGADDYLAKPFHFEELSARLRAMIRRERLTNRAPVVLGDLRVDPYTHTASVDGSVLPLSPKEFGVLRALAARAGEFVPREEILLEVWGSAEFVDHNIAEQYISYLRRKLAAGGASIEIVTRRGAGYRLGVKS</sequence>
<dbReference type="PANTHER" id="PTHR48111">
    <property type="entry name" value="REGULATOR OF RPOS"/>
    <property type="match status" value="1"/>
</dbReference>
<dbReference type="GO" id="GO:0000156">
    <property type="term" value="F:phosphorelay response regulator activity"/>
    <property type="evidence" value="ECO:0007669"/>
    <property type="project" value="TreeGrafter"/>
</dbReference>
<dbReference type="InterPro" id="IPR001789">
    <property type="entry name" value="Sig_transdc_resp-reg_receiver"/>
</dbReference>
<keyword evidence="6" id="KW-0804">Transcription</keyword>
<comment type="subcellular location">
    <subcellularLocation>
        <location evidence="1">Cytoplasm</location>
    </subcellularLocation>
</comment>
<dbReference type="AlphaFoldDB" id="A0A3T0T098"/>
<keyword evidence="3" id="KW-0902">Two-component regulatory system</keyword>
<dbReference type="CDD" id="cd17624">
    <property type="entry name" value="REC_OmpR_PmrA-like"/>
    <property type="match status" value="1"/>
</dbReference>
<dbReference type="SMART" id="SM00448">
    <property type="entry name" value="REC"/>
    <property type="match status" value="1"/>
</dbReference>
<gene>
    <name evidence="11" type="ORF">C1I64_07690</name>
</gene>
<dbReference type="RefSeq" id="WP_127886824.1">
    <property type="nucleotide sequence ID" value="NZ_CP028137.1"/>
</dbReference>
<keyword evidence="5 8" id="KW-0238">DNA-binding</keyword>
<dbReference type="GO" id="GO:0000976">
    <property type="term" value="F:transcription cis-regulatory region binding"/>
    <property type="evidence" value="ECO:0007669"/>
    <property type="project" value="TreeGrafter"/>
</dbReference>
<organism evidence="11 12">
    <name type="scientific">Rathayibacter festucae DSM 15932</name>
    <dbReference type="NCBI Taxonomy" id="1328866"/>
    <lineage>
        <taxon>Bacteria</taxon>
        <taxon>Bacillati</taxon>
        <taxon>Actinomycetota</taxon>
        <taxon>Actinomycetes</taxon>
        <taxon>Micrococcales</taxon>
        <taxon>Microbacteriaceae</taxon>
        <taxon>Rathayibacter</taxon>
    </lineage>
</organism>
<keyword evidence="4" id="KW-0805">Transcription regulation</keyword>
<protein>
    <submittedName>
        <fullName evidence="11">DNA-binding response regulator</fullName>
    </submittedName>
</protein>
<evidence type="ECO:0000256" key="4">
    <source>
        <dbReference type="ARBA" id="ARBA00023015"/>
    </source>
</evidence>
<dbReference type="GO" id="GO:0032993">
    <property type="term" value="C:protein-DNA complex"/>
    <property type="evidence" value="ECO:0007669"/>
    <property type="project" value="TreeGrafter"/>
</dbReference>
<dbReference type="CDD" id="cd00383">
    <property type="entry name" value="trans_reg_C"/>
    <property type="match status" value="1"/>
</dbReference>
<dbReference type="InterPro" id="IPR036388">
    <property type="entry name" value="WH-like_DNA-bd_sf"/>
</dbReference>
<evidence type="ECO:0000256" key="7">
    <source>
        <dbReference type="PROSITE-ProRule" id="PRU00169"/>
    </source>
</evidence>
<feature type="domain" description="OmpR/PhoB-type" evidence="10">
    <location>
        <begin position="126"/>
        <end position="224"/>
    </location>
</feature>
<dbReference type="EMBL" id="CP028137">
    <property type="protein sequence ID" value="AZZ51945.1"/>
    <property type="molecule type" value="Genomic_DNA"/>
</dbReference>
<dbReference type="Gene3D" id="6.10.250.690">
    <property type="match status" value="1"/>
</dbReference>
<dbReference type="SUPFAM" id="SSF52172">
    <property type="entry name" value="CheY-like"/>
    <property type="match status" value="1"/>
</dbReference>
<reference evidence="11 12" key="1">
    <citation type="submission" date="2018-03" db="EMBL/GenBank/DDBJ databases">
        <title>Bacteriophage NCPPB3778 and a type I-E CRISPR drive the evolution of the US Biological Select Agent, Rathayibacter toxicus.</title>
        <authorList>
            <person name="Davis E.W.II."/>
            <person name="Tabima J.F."/>
            <person name="Weisberg A.J."/>
            <person name="Dantas Lopes L."/>
            <person name="Wiseman M.S."/>
            <person name="Wiseman M.S."/>
            <person name="Pupko T."/>
            <person name="Belcher M.S."/>
            <person name="Sechler A.J."/>
            <person name="Tancos M.A."/>
            <person name="Schroeder B.K."/>
            <person name="Murray T.D."/>
            <person name="Luster D.G."/>
            <person name="Schneider W.L."/>
            <person name="Rogers E."/>
            <person name="Andreote F.D."/>
            <person name="Grunwald N.J."/>
            <person name="Putnam M.L."/>
            <person name="Chang J.H."/>
        </authorList>
    </citation>
    <scope>NUCLEOTIDE SEQUENCE [LARGE SCALE GENOMIC DNA]</scope>
    <source>
        <strain evidence="11 12">DSM 15932</strain>
    </source>
</reference>
<evidence type="ECO:0000256" key="2">
    <source>
        <dbReference type="ARBA" id="ARBA00022553"/>
    </source>
</evidence>
<dbReference type="PROSITE" id="PS51755">
    <property type="entry name" value="OMPR_PHOB"/>
    <property type="match status" value="1"/>
</dbReference>
<dbReference type="InterPro" id="IPR011006">
    <property type="entry name" value="CheY-like_superfamily"/>
</dbReference>
<dbReference type="Pfam" id="PF00486">
    <property type="entry name" value="Trans_reg_C"/>
    <property type="match status" value="1"/>
</dbReference>
<evidence type="ECO:0000256" key="3">
    <source>
        <dbReference type="ARBA" id="ARBA00023012"/>
    </source>
</evidence>
<keyword evidence="2 7" id="KW-0597">Phosphoprotein</keyword>
<dbReference type="InterPro" id="IPR039420">
    <property type="entry name" value="WalR-like"/>
</dbReference>
<evidence type="ECO:0000259" key="9">
    <source>
        <dbReference type="PROSITE" id="PS50110"/>
    </source>
</evidence>
<evidence type="ECO:0000256" key="8">
    <source>
        <dbReference type="PROSITE-ProRule" id="PRU01091"/>
    </source>
</evidence>
<name>A0A3T0T098_9MICO</name>
<feature type="DNA-binding region" description="OmpR/PhoB-type" evidence="8">
    <location>
        <begin position="126"/>
        <end position="224"/>
    </location>
</feature>
<evidence type="ECO:0000259" key="10">
    <source>
        <dbReference type="PROSITE" id="PS51755"/>
    </source>
</evidence>
<dbReference type="InterPro" id="IPR001867">
    <property type="entry name" value="OmpR/PhoB-type_DNA-bd"/>
</dbReference>
<dbReference type="GO" id="GO:0005829">
    <property type="term" value="C:cytosol"/>
    <property type="evidence" value="ECO:0007669"/>
    <property type="project" value="TreeGrafter"/>
</dbReference>
<dbReference type="Gene3D" id="1.10.10.10">
    <property type="entry name" value="Winged helix-like DNA-binding domain superfamily/Winged helix DNA-binding domain"/>
    <property type="match status" value="1"/>
</dbReference>
<feature type="domain" description="Response regulatory" evidence="9">
    <location>
        <begin position="4"/>
        <end position="118"/>
    </location>
</feature>
<dbReference type="KEGG" id="rfs:C1I64_07690"/>
<dbReference type="SMART" id="SM00862">
    <property type="entry name" value="Trans_reg_C"/>
    <property type="match status" value="1"/>
</dbReference>
<accession>A0A3T0T098</accession>
<dbReference type="Proteomes" id="UP000285317">
    <property type="component" value="Chromosome"/>
</dbReference>
<dbReference type="Gene3D" id="3.40.50.2300">
    <property type="match status" value="1"/>
</dbReference>
<dbReference type="PROSITE" id="PS50110">
    <property type="entry name" value="RESPONSE_REGULATORY"/>
    <property type="match status" value="1"/>
</dbReference>
<dbReference type="Pfam" id="PF00072">
    <property type="entry name" value="Response_reg"/>
    <property type="match status" value="1"/>
</dbReference>
<dbReference type="GO" id="GO:0006355">
    <property type="term" value="P:regulation of DNA-templated transcription"/>
    <property type="evidence" value="ECO:0007669"/>
    <property type="project" value="InterPro"/>
</dbReference>
<evidence type="ECO:0000256" key="6">
    <source>
        <dbReference type="ARBA" id="ARBA00023163"/>
    </source>
</evidence>
<evidence type="ECO:0000256" key="1">
    <source>
        <dbReference type="ARBA" id="ARBA00004496"/>
    </source>
</evidence>
<evidence type="ECO:0000313" key="12">
    <source>
        <dbReference type="Proteomes" id="UP000285317"/>
    </source>
</evidence>
<evidence type="ECO:0000313" key="11">
    <source>
        <dbReference type="EMBL" id="AZZ51945.1"/>
    </source>
</evidence>
<feature type="modified residue" description="4-aspartylphosphate" evidence="7">
    <location>
        <position position="53"/>
    </location>
</feature>
<proteinExistence type="predicted"/>